<dbReference type="Proteomes" id="UP000697472">
    <property type="component" value="Unassembled WGS sequence"/>
</dbReference>
<reference evidence="1 2" key="1">
    <citation type="submission" date="2021-01" db="EMBL/GenBank/DDBJ databases">
        <title>Genomic Encyclopedia of Type Strains, Phase IV (KMG-IV): sequencing the most valuable type-strain genomes for metagenomic binning, comparative biology and taxonomic classification.</title>
        <authorList>
            <person name="Goeker M."/>
        </authorList>
    </citation>
    <scope>NUCLEOTIDE SEQUENCE [LARGE SCALE GENOMIC DNA]</scope>
    <source>
        <strain evidence="1 2">DSM 27382</strain>
    </source>
</reference>
<keyword evidence="2" id="KW-1185">Reference proteome</keyword>
<evidence type="ECO:0000313" key="2">
    <source>
        <dbReference type="Proteomes" id="UP000697472"/>
    </source>
</evidence>
<sequence>MIRIELDLYEKELVAYAEEISFYLKKSGAQKEIAQDVSQDILLRLLESDILWKSL</sequence>
<protein>
    <submittedName>
        <fullName evidence="1">Uncharacterized protein</fullName>
    </submittedName>
</protein>
<accession>A0ABS2PR83</accession>
<dbReference type="EMBL" id="JAFBEH010000014">
    <property type="protein sequence ID" value="MBM7642553.1"/>
    <property type="molecule type" value="Genomic_DNA"/>
</dbReference>
<evidence type="ECO:0000313" key="1">
    <source>
        <dbReference type="EMBL" id="MBM7642553.1"/>
    </source>
</evidence>
<organism evidence="1 2">
    <name type="scientific">Streptococcus loxodontisalivarius</name>
    <dbReference type="NCBI Taxonomy" id="1349415"/>
    <lineage>
        <taxon>Bacteria</taxon>
        <taxon>Bacillati</taxon>
        <taxon>Bacillota</taxon>
        <taxon>Bacilli</taxon>
        <taxon>Lactobacillales</taxon>
        <taxon>Streptococcaceae</taxon>
        <taxon>Streptococcus</taxon>
    </lineage>
</organism>
<name>A0ABS2PR83_9STRE</name>
<proteinExistence type="predicted"/>
<gene>
    <name evidence="1" type="ORF">JOC28_000850</name>
</gene>
<comment type="caution">
    <text evidence="1">The sequence shown here is derived from an EMBL/GenBank/DDBJ whole genome shotgun (WGS) entry which is preliminary data.</text>
</comment>